<organism evidence="1 2">
    <name type="scientific">Aggregatimonas sangjinii</name>
    <dbReference type="NCBI Taxonomy" id="2583587"/>
    <lineage>
        <taxon>Bacteria</taxon>
        <taxon>Pseudomonadati</taxon>
        <taxon>Bacteroidota</taxon>
        <taxon>Flavobacteriia</taxon>
        <taxon>Flavobacteriales</taxon>
        <taxon>Flavobacteriaceae</taxon>
        <taxon>Aggregatimonas</taxon>
    </lineage>
</organism>
<dbReference type="PANTHER" id="PTHR33639">
    <property type="entry name" value="THIOL-DISULFIDE OXIDOREDUCTASE DCC"/>
    <property type="match status" value="1"/>
</dbReference>
<dbReference type="Pfam" id="PF04134">
    <property type="entry name" value="DCC1-like"/>
    <property type="match status" value="1"/>
</dbReference>
<dbReference type="OrthoDB" id="9785438at2"/>
<accession>A0A5B7SMV0</accession>
<name>A0A5B7SMV0_9FLAO</name>
<reference evidence="1 2" key="1">
    <citation type="submission" date="2019-05" db="EMBL/GenBank/DDBJ databases">
        <title>Genome sequencing of F202Z8.</title>
        <authorList>
            <person name="Kwon Y.M."/>
        </authorList>
    </citation>
    <scope>NUCLEOTIDE SEQUENCE [LARGE SCALE GENOMIC DNA]</scope>
    <source>
        <strain evidence="1 2">F202Z8</strain>
    </source>
</reference>
<dbReference type="PANTHER" id="PTHR33639:SF2">
    <property type="entry name" value="DUF393 DOMAIN-CONTAINING PROTEIN"/>
    <property type="match status" value="1"/>
</dbReference>
<keyword evidence="2" id="KW-1185">Reference proteome</keyword>
<dbReference type="Proteomes" id="UP000310017">
    <property type="component" value="Chromosome"/>
</dbReference>
<dbReference type="AlphaFoldDB" id="A0A5B7SMV0"/>
<gene>
    <name evidence="1" type="ORF">FGM00_07680</name>
</gene>
<protein>
    <submittedName>
        <fullName evidence="1">Thiol-disulfide oxidoreductase DCC family protein</fullName>
    </submittedName>
</protein>
<proteinExistence type="predicted"/>
<evidence type="ECO:0000313" key="1">
    <source>
        <dbReference type="EMBL" id="QCW99984.1"/>
    </source>
</evidence>
<dbReference type="GO" id="GO:0015035">
    <property type="term" value="F:protein-disulfide reductase activity"/>
    <property type="evidence" value="ECO:0007669"/>
    <property type="project" value="InterPro"/>
</dbReference>
<dbReference type="KEGG" id="asag:FGM00_07680"/>
<dbReference type="InterPro" id="IPR052927">
    <property type="entry name" value="DCC_oxidoreductase"/>
</dbReference>
<dbReference type="RefSeq" id="WP_138852332.1">
    <property type="nucleotide sequence ID" value="NZ_CP040710.1"/>
</dbReference>
<evidence type="ECO:0000313" key="2">
    <source>
        <dbReference type="Proteomes" id="UP000310017"/>
    </source>
</evidence>
<sequence length="146" mass="16713">MSEKSVVQKAYKIILFDGVCNLCNSSVQFVINRDSKDVFRFAALQSDIGQKLVMERGIDTAQTDSIILIEPGIAYYTKSDAALQIGRHLKGYRTISKILNLIPSTLRNIVYDFVARNRYRWYGKREECMVPTPELKSKFLDSLPQK</sequence>
<dbReference type="InterPro" id="IPR007263">
    <property type="entry name" value="DCC1-like"/>
</dbReference>
<dbReference type="EMBL" id="CP040710">
    <property type="protein sequence ID" value="QCW99984.1"/>
    <property type="molecule type" value="Genomic_DNA"/>
</dbReference>